<dbReference type="Proteomes" id="UP000887540">
    <property type="component" value="Unplaced"/>
</dbReference>
<protein>
    <submittedName>
        <fullName evidence="2">Uncharacterized protein</fullName>
    </submittedName>
</protein>
<organism evidence="1 2">
    <name type="scientific">Acrobeloides nanus</name>
    <dbReference type="NCBI Taxonomy" id="290746"/>
    <lineage>
        <taxon>Eukaryota</taxon>
        <taxon>Metazoa</taxon>
        <taxon>Ecdysozoa</taxon>
        <taxon>Nematoda</taxon>
        <taxon>Chromadorea</taxon>
        <taxon>Rhabditida</taxon>
        <taxon>Tylenchina</taxon>
        <taxon>Cephalobomorpha</taxon>
        <taxon>Cephaloboidea</taxon>
        <taxon>Cephalobidae</taxon>
        <taxon>Acrobeloides</taxon>
    </lineage>
</organism>
<sequence length="218" mass="24333">MNLIAQVRNTTSQSMQTPLPKQYSMSVASSVQSSLGAAPGSISENVPEVSIAKKPFDLLTDTLIEGSMEEKLIPKRAKSRRSSIPDIVGGIKEEAKKLVWGSKNKSPQSSTTDRPNIAIIGGDDKAHLKSHATMSRSERRSTFKHYQMATYELPDVEEWSEDIDLEELNASDRRFSLGSNLQHEIIIRPSSIQIPNFERPAPAPTMIDLRDWWNDLQS</sequence>
<reference evidence="2" key="1">
    <citation type="submission" date="2022-11" db="UniProtKB">
        <authorList>
            <consortium name="WormBaseParasite"/>
        </authorList>
    </citation>
    <scope>IDENTIFICATION</scope>
</reference>
<name>A0A914DTN6_9BILA</name>
<proteinExistence type="predicted"/>
<dbReference type="WBParaSite" id="ACRNAN_scaffold3831.g24056.t2">
    <property type="protein sequence ID" value="ACRNAN_scaffold3831.g24056.t2"/>
    <property type="gene ID" value="ACRNAN_scaffold3831.g24056"/>
</dbReference>
<evidence type="ECO:0000313" key="1">
    <source>
        <dbReference type="Proteomes" id="UP000887540"/>
    </source>
</evidence>
<evidence type="ECO:0000313" key="2">
    <source>
        <dbReference type="WBParaSite" id="ACRNAN_scaffold3831.g24056.t2"/>
    </source>
</evidence>
<dbReference type="AlphaFoldDB" id="A0A914DTN6"/>
<accession>A0A914DTN6</accession>
<keyword evidence="1" id="KW-1185">Reference proteome</keyword>